<evidence type="ECO:0000256" key="5">
    <source>
        <dbReference type="SAM" id="Phobius"/>
    </source>
</evidence>
<organism evidence="7 8">
    <name type="scientific">Trapa incisa</name>
    <dbReference type="NCBI Taxonomy" id="236973"/>
    <lineage>
        <taxon>Eukaryota</taxon>
        <taxon>Viridiplantae</taxon>
        <taxon>Streptophyta</taxon>
        <taxon>Embryophyta</taxon>
        <taxon>Tracheophyta</taxon>
        <taxon>Spermatophyta</taxon>
        <taxon>Magnoliopsida</taxon>
        <taxon>eudicotyledons</taxon>
        <taxon>Gunneridae</taxon>
        <taxon>Pentapetalae</taxon>
        <taxon>rosids</taxon>
        <taxon>malvids</taxon>
        <taxon>Myrtales</taxon>
        <taxon>Lythraceae</taxon>
        <taxon>Trapa</taxon>
    </lineage>
</organism>
<comment type="subcellular location">
    <subcellularLocation>
        <location evidence="1">Membrane</location>
        <topology evidence="1">Single-pass membrane protein</topology>
    </subcellularLocation>
</comment>
<dbReference type="EMBL" id="JAXIOK010000023">
    <property type="protein sequence ID" value="KAK4743280.1"/>
    <property type="molecule type" value="Genomic_DNA"/>
</dbReference>
<dbReference type="GO" id="GO:0009506">
    <property type="term" value="C:plasmodesma"/>
    <property type="evidence" value="ECO:0007669"/>
    <property type="project" value="TreeGrafter"/>
</dbReference>
<dbReference type="GO" id="GO:0005886">
    <property type="term" value="C:plasma membrane"/>
    <property type="evidence" value="ECO:0007669"/>
    <property type="project" value="TreeGrafter"/>
</dbReference>
<dbReference type="Pfam" id="PF03168">
    <property type="entry name" value="LEA_2"/>
    <property type="match status" value="1"/>
</dbReference>
<accession>A0AAN7GIB0</accession>
<evidence type="ECO:0000259" key="6">
    <source>
        <dbReference type="Pfam" id="PF03168"/>
    </source>
</evidence>
<gene>
    <name evidence="7" type="ORF">SAY87_001281</name>
</gene>
<dbReference type="GO" id="GO:0098542">
    <property type="term" value="P:defense response to other organism"/>
    <property type="evidence" value="ECO:0007669"/>
    <property type="project" value="InterPro"/>
</dbReference>
<evidence type="ECO:0000256" key="1">
    <source>
        <dbReference type="ARBA" id="ARBA00004167"/>
    </source>
</evidence>
<evidence type="ECO:0000256" key="2">
    <source>
        <dbReference type="ARBA" id="ARBA00022692"/>
    </source>
</evidence>
<proteinExistence type="predicted"/>
<dbReference type="Proteomes" id="UP001345219">
    <property type="component" value="Chromosome 1"/>
</dbReference>
<keyword evidence="8" id="KW-1185">Reference proteome</keyword>
<evidence type="ECO:0000313" key="8">
    <source>
        <dbReference type="Proteomes" id="UP001345219"/>
    </source>
</evidence>
<name>A0AAN7GIB0_9MYRT</name>
<keyword evidence="3 5" id="KW-1133">Transmembrane helix</keyword>
<dbReference type="PANTHER" id="PTHR31415:SF51">
    <property type="entry name" value="LATE EMBRYOGENESIS ABUNDANT (LEA) HYDROXYPROLINE-RICH GLYCOPROTEIN FAMILY"/>
    <property type="match status" value="1"/>
</dbReference>
<evidence type="ECO:0000256" key="3">
    <source>
        <dbReference type="ARBA" id="ARBA00022989"/>
    </source>
</evidence>
<dbReference type="InterPro" id="IPR044839">
    <property type="entry name" value="NDR1-like"/>
</dbReference>
<keyword evidence="2 5" id="KW-0812">Transmembrane</keyword>
<protein>
    <recommendedName>
        <fullName evidence="6">Late embryogenesis abundant protein LEA-2 subgroup domain-containing protein</fullName>
    </recommendedName>
</protein>
<dbReference type="PANTHER" id="PTHR31415">
    <property type="entry name" value="OS05G0367900 PROTEIN"/>
    <property type="match status" value="1"/>
</dbReference>
<dbReference type="AlphaFoldDB" id="A0AAN7GIB0"/>
<reference evidence="7 8" key="1">
    <citation type="journal article" date="2023" name="Hortic Res">
        <title>Pangenome of water caltrop reveals structural variations and asymmetric subgenome divergence after allopolyploidization.</title>
        <authorList>
            <person name="Zhang X."/>
            <person name="Chen Y."/>
            <person name="Wang L."/>
            <person name="Yuan Y."/>
            <person name="Fang M."/>
            <person name="Shi L."/>
            <person name="Lu R."/>
            <person name="Comes H.P."/>
            <person name="Ma Y."/>
            <person name="Chen Y."/>
            <person name="Huang G."/>
            <person name="Zhou Y."/>
            <person name="Zheng Z."/>
            <person name="Qiu Y."/>
        </authorList>
    </citation>
    <scope>NUCLEOTIDE SEQUENCE [LARGE SCALE GENOMIC DNA]</scope>
    <source>
        <tissue evidence="7">Roots</tissue>
    </source>
</reference>
<feature type="transmembrane region" description="Helical" evidence="5">
    <location>
        <begin position="20"/>
        <end position="41"/>
    </location>
</feature>
<sequence length="209" mass="23620">MSKSCTHHGHRWRKFWFRVLKYASVTLFILLIVVLITWAVLHPRKPQFILQDTTLYAFNVSATPSLLTSTFQATVSSRNPNDNIGIYYDRLDVYATYLDQQITTRTRIPASYEGHKDIDVWSPFIYGNSVPVAPYNSAALAQDQANGYIMVMIKIDGRVRWKVGSFTSGGYHIFVTCPAYIPFGDGSKGTSVGNSAVKYQIMHKCHVNV</sequence>
<comment type="caution">
    <text evidence="7">The sequence shown here is derived from an EMBL/GenBank/DDBJ whole genome shotgun (WGS) entry which is preliminary data.</text>
</comment>
<keyword evidence="4 5" id="KW-0472">Membrane</keyword>
<evidence type="ECO:0000256" key="4">
    <source>
        <dbReference type="ARBA" id="ARBA00023136"/>
    </source>
</evidence>
<dbReference type="InterPro" id="IPR004864">
    <property type="entry name" value="LEA_2"/>
</dbReference>
<evidence type="ECO:0000313" key="7">
    <source>
        <dbReference type="EMBL" id="KAK4743280.1"/>
    </source>
</evidence>
<feature type="domain" description="Late embryogenesis abundant protein LEA-2 subgroup" evidence="6">
    <location>
        <begin position="74"/>
        <end position="177"/>
    </location>
</feature>